<feature type="domain" description="Alanine racemase C-terminal" evidence="5">
    <location>
        <begin position="251"/>
        <end position="379"/>
    </location>
</feature>
<feature type="active site" description="Proton acceptor; specific for D-alanine" evidence="4">
    <location>
        <position position="40"/>
    </location>
</feature>
<accession>A0ABR7NIZ4</accession>
<dbReference type="Proteomes" id="UP000658131">
    <property type="component" value="Unassembled WGS sequence"/>
</dbReference>
<keyword evidence="2 4" id="KW-0663">Pyridoxal phosphate</keyword>
<dbReference type="RefSeq" id="WP_262399911.1">
    <property type="nucleotide sequence ID" value="NZ_JACRTB010000010.1"/>
</dbReference>
<evidence type="ECO:0000313" key="6">
    <source>
        <dbReference type="EMBL" id="MBC8576384.1"/>
    </source>
</evidence>
<dbReference type="Pfam" id="PF01168">
    <property type="entry name" value="Ala_racemase_N"/>
    <property type="match status" value="1"/>
</dbReference>
<comment type="caution">
    <text evidence="6">The sequence shown here is derived from an EMBL/GenBank/DDBJ whole genome shotgun (WGS) entry which is preliminary data.</text>
</comment>
<evidence type="ECO:0000256" key="1">
    <source>
        <dbReference type="ARBA" id="ARBA00001933"/>
    </source>
</evidence>
<dbReference type="SUPFAM" id="SSF50621">
    <property type="entry name" value="Alanine racemase C-terminal domain-like"/>
    <property type="match status" value="1"/>
</dbReference>
<dbReference type="CDD" id="cd00430">
    <property type="entry name" value="PLPDE_III_AR"/>
    <property type="match status" value="1"/>
</dbReference>
<dbReference type="EMBL" id="JACRTB010000010">
    <property type="protein sequence ID" value="MBC8576384.1"/>
    <property type="molecule type" value="Genomic_DNA"/>
</dbReference>
<dbReference type="EC" id="5.1.1.1" evidence="4"/>
<dbReference type="InterPro" id="IPR011079">
    <property type="entry name" value="Ala_racemase_C"/>
</dbReference>
<gene>
    <name evidence="6" type="primary">alr</name>
    <name evidence="6" type="ORF">H8717_08200</name>
</gene>
<comment type="similarity">
    <text evidence="4">Belongs to the alanine racemase family.</text>
</comment>
<sequence length="388" mass="41954">MEPLITRRAWLEIDLDRMAQNLAEVRRRLSPGCKVCGVVKADGYGQGAVMMAKRLAREGVDFFAVATLLEGKELRDARITGEILVLSYTDPSLTSELLACDLIQSVSSPEYAAALDEAARAAGGRLKAHIKLDTGMTRTGFDCGTPEELDRVAVACRLPGLKITGTFSHFSSSDDGSEGADEYCLRQLERFTAALDGLASRKISTGIRHICNSGGIQKYPQAHFDMVRCGAILSGYPTACHVGAWPDIRPITSLKTTVTCLREIEPGTCVSYSRTFRAPKRMRVAVLPIGYADGYPRALSSKGRVILHGRWAGQIGRVCMDQMMVDVTGIPDVRLGDTAVILGGDGALFQNADEVAAQAGSCMHELLSRLGPRLQRLYFEGGALVKVL</sequence>
<dbReference type="SUPFAM" id="SSF51419">
    <property type="entry name" value="PLP-binding barrel"/>
    <property type="match status" value="1"/>
</dbReference>
<evidence type="ECO:0000256" key="3">
    <source>
        <dbReference type="ARBA" id="ARBA00023235"/>
    </source>
</evidence>
<dbReference type="InterPro" id="IPR009006">
    <property type="entry name" value="Ala_racemase/Decarboxylase_C"/>
</dbReference>
<evidence type="ECO:0000256" key="4">
    <source>
        <dbReference type="HAMAP-Rule" id="MF_01201"/>
    </source>
</evidence>
<dbReference type="PANTHER" id="PTHR30511:SF0">
    <property type="entry name" value="ALANINE RACEMASE, CATABOLIC-RELATED"/>
    <property type="match status" value="1"/>
</dbReference>
<dbReference type="PRINTS" id="PR00992">
    <property type="entry name" value="ALARACEMASE"/>
</dbReference>
<dbReference type="Gene3D" id="2.40.37.10">
    <property type="entry name" value="Lyase, Ornithine Decarboxylase, Chain A, domain 1"/>
    <property type="match status" value="1"/>
</dbReference>
<feature type="binding site" evidence="4">
    <location>
        <position position="138"/>
    </location>
    <ligand>
        <name>substrate</name>
    </ligand>
</feature>
<reference evidence="6 7" key="1">
    <citation type="submission" date="2020-08" db="EMBL/GenBank/DDBJ databases">
        <title>Genome public.</title>
        <authorList>
            <person name="Liu C."/>
            <person name="Sun Q."/>
        </authorList>
    </citation>
    <scope>NUCLEOTIDE SEQUENCE [LARGE SCALE GENOMIC DNA]</scope>
    <source>
        <strain evidence="6 7">BX1</strain>
    </source>
</reference>
<feature type="active site" description="Proton acceptor; specific for L-alanine" evidence="4">
    <location>
        <position position="272"/>
    </location>
</feature>
<dbReference type="InterPro" id="IPR029066">
    <property type="entry name" value="PLP-binding_barrel"/>
</dbReference>
<organism evidence="6 7">
    <name type="scientific">Yanshouia hominis</name>
    <dbReference type="NCBI Taxonomy" id="2763673"/>
    <lineage>
        <taxon>Bacteria</taxon>
        <taxon>Bacillati</taxon>
        <taxon>Bacillota</taxon>
        <taxon>Clostridia</taxon>
        <taxon>Eubacteriales</taxon>
        <taxon>Oscillospiraceae</taxon>
        <taxon>Yanshouia</taxon>
    </lineage>
</organism>
<dbReference type="SMART" id="SM01005">
    <property type="entry name" value="Ala_racemase_C"/>
    <property type="match status" value="1"/>
</dbReference>
<dbReference type="Gene3D" id="3.20.20.10">
    <property type="entry name" value="Alanine racemase"/>
    <property type="match status" value="1"/>
</dbReference>
<feature type="modified residue" description="N6-(pyridoxal phosphate)lysine" evidence="4">
    <location>
        <position position="40"/>
    </location>
</feature>
<evidence type="ECO:0000259" key="5">
    <source>
        <dbReference type="SMART" id="SM01005"/>
    </source>
</evidence>
<evidence type="ECO:0000256" key="2">
    <source>
        <dbReference type="ARBA" id="ARBA00022898"/>
    </source>
</evidence>
<proteinExistence type="inferred from homology"/>
<name>A0ABR7NIZ4_9FIRM</name>
<protein>
    <recommendedName>
        <fullName evidence="4">Alanine racemase</fullName>
        <ecNumber evidence="4">5.1.1.1</ecNumber>
    </recommendedName>
</protein>
<comment type="catalytic activity">
    <reaction evidence="4">
        <text>L-alanine = D-alanine</text>
        <dbReference type="Rhea" id="RHEA:20249"/>
        <dbReference type="ChEBI" id="CHEBI:57416"/>
        <dbReference type="ChEBI" id="CHEBI:57972"/>
        <dbReference type="EC" id="5.1.1.1"/>
    </reaction>
</comment>
<dbReference type="Pfam" id="PF00842">
    <property type="entry name" value="Ala_racemase_C"/>
    <property type="match status" value="1"/>
</dbReference>
<evidence type="ECO:0000313" key="7">
    <source>
        <dbReference type="Proteomes" id="UP000658131"/>
    </source>
</evidence>
<comment type="pathway">
    <text evidence="4">Amino-acid biosynthesis; D-alanine biosynthesis; D-alanine from L-alanine: step 1/1.</text>
</comment>
<comment type="function">
    <text evidence="4">Catalyzes the interconversion of L-alanine and D-alanine. May also act on other amino acids.</text>
</comment>
<keyword evidence="7" id="KW-1185">Reference proteome</keyword>
<dbReference type="PANTHER" id="PTHR30511">
    <property type="entry name" value="ALANINE RACEMASE"/>
    <property type="match status" value="1"/>
</dbReference>
<dbReference type="HAMAP" id="MF_01201">
    <property type="entry name" value="Ala_racemase"/>
    <property type="match status" value="1"/>
</dbReference>
<feature type="binding site" evidence="4">
    <location>
        <position position="320"/>
    </location>
    <ligand>
        <name>substrate</name>
    </ligand>
</feature>
<dbReference type="GO" id="GO:0008784">
    <property type="term" value="F:alanine racemase activity"/>
    <property type="evidence" value="ECO:0007669"/>
    <property type="project" value="UniProtKB-EC"/>
</dbReference>
<dbReference type="InterPro" id="IPR001608">
    <property type="entry name" value="Ala_racemase_N"/>
</dbReference>
<dbReference type="NCBIfam" id="TIGR00492">
    <property type="entry name" value="alr"/>
    <property type="match status" value="1"/>
</dbReference>
<comment type="cofactor">
    <cofactor evidence="1 4">
        <name>pyridoxal 5'-phosphate</name>
        <dbReference type="ChEBI" id="CHEBI:597326"/>
    </cofactor>
</comment>
<keyword evidence="3 4" id="KW-0413">Isomerase</keyword>
<dbReference type="InterPro" id="IPR000821">
    <property type="entry name" value="Ala_racemase"/>
</dbReference>